<dbReference type="SUPFAM" id="SSF48452">
    <property type="entry name" value="TPR-like"/>
    <property type="match status" value="3"/>
</dbReference>
<sequence>MASHPQPAVDPSKEPEVADYQKRLDRALANGETLLSVVEALTEGVVVCDPLKGSVKLAKELIKMVQKVRKNRDDCDELARRVFKLTGTMLGILDGKRDEDVPPELKTCLDSVHATLKKIKDGLEPLRLSKRFSFRAWIRALLRREYVADRITSYNAQIDQCLQEFTVVVVGQVSLGLMTLNSAVGVVYSRLDDVYSKARDVSTGVKNVHSDVKSVRSDVTDIYTAVIRIESLIHKHLEGTSSGTQANASIDVSLQFVPAPPRLYGRDATVKDVVGKLCDAEQYHIAILGVGGIGKTSVALGVADDSVIKAQNNCYFIRCDTLGTETSLVNAVLHAVDRTSSVHGDPMEHLKTRLEKSIRPVILILDNFESSWDSDTPYIRQKLTEVLRTLAAIPKVQLIVTMRGDSPPAEADVQWSPVRLDPLGHIPARELFLSIKPETPPNEYRDLDLLLEKCDGLPLAVKLLAQLKPSSTCGRLLQRWDKRKSALLQTDHLSPSRETSLRVSISMSLESAPMRLIPEAIPLLAVLCQLPDGIPGGVKQLEEMDLGFEDVDVALATVLGSGLAFKAADDSLRVLSPIREHIIDHDVTVPQRPLLPHRQYEALLRYYVRLVETHARSNPGDDAYKPAYEALLPEIGNIIYLFKQELVRGGDKVSGVARAAYSFARFQINLRPSTELIDLLLDHWDLYEIRKARGDALAVRGGILMQADRYTSAMEDYVAACEDYKNSGDMLHLASALKGIGDVYYMQSRHDDAMAAYNRAYNVCSVIGDKQGMADCLKGWADVHRMKNELPQAIMKLTWAHHLYSNIGNRRGVTNCLETLGDVHRMQGEYPQAIKKLTRAHDLYSEMGNRQGVANCLHSLGVVHRMQNDYPQAIEKLIRAHDVYSEIGSRQGVANCLHSLGEVHRMQNDYPQAIEKLTRAHDVFSEIGERLGMASCLRSLGEVHRMQGEYPQAIEKLTQAHDVSSEIGDRNGVANCLRSLADIHCEQNEYPQAIEELTRAHDLYSEIGDQDGAADALHRLGDIDRIQGRYDQAVEKLGRALDLASSAGNQLRMALYHIYIGLLNHDQNRDADANEHFTTARTLFTEIQHQTNAQYSPRLIAAIRESMVVAEAESSSATGSVANNDETGGI</sequence>
<evidence type="ECO:0000256" key="6">
    <source>
        <dbReference type="PROSITE-ProRule" id="PRU00339"/>
    </source>
</evidence>
<organism evidence="8 9">
    <name type="scientific">Punctularia strigosozonata (strain HHB-11173)</name>
    <name type="common">White-rot fungus</name>
    <dbReference type="NCBI Taxonomy" id="741275"/>
    <lineage>
        <taxon>Eukaryota</taxon>
        <taxon>Fungi</taxon>
        <taxon>Dikarya</taxon>
        <taxon>Basidiomycota</taxon>
        <taxon>Agaricomycotina</taxon>
        <taxon>Agaricomycetes</taxon>
        <taxon>Corticiales</taxon>
        <taxon>Punctulariaceae</taxon>
        <taxon>Punctularia</taxon>
    </lineage>
</organism>
<dbReference type="OrthoDB" id="431454at2759"/>
<dbReference type="Gene3D" id="1.25.40.10">
    <property type="entry name" value="Tetratricopeptide repeat domain"/>
    <property type="match status" value="3"/>
</dbReference>
<proteinExistence type="predicted"/>
<accession>R7S296</accession>
<dbReference type="HOGENOM" id="CLU_006580_0_0_1"/>
<evidence type="ECO:0000256" key="2">
    <source>
        <dbReference type="ARBA" id="ARBA00022490"/>
    </source>
</evidence>
<comment type="subcellular location">
    <subcellularLocation>
        <location evidence="1">Cytoplasm</location>
    </subcellularLocation>
</comment>
<dbReference type="CDD" id="cd21037">
    <property type="entry name" value="MLKL_NTD"/>
    <property type="match status" value="1"/>
</dbReference>
<dbReference type="PANTHER" id="PTHR46630:SF1">
    <property type="entry name" value="TETRATRICOPEPTIDE REPEAT PROTEIN 29"/>
    <property type="match status" value="1"/>
</dbReference>
<dbReference type="SMART" id="SM00028">
    <property type="entry name" value="TPR"/>
    <property type="match status" value="10"/>
</dbReference>
<evidence type="ECO:0000313" key="8">
    <source>
        <dbReference type="EMBL" id="EIN03984.1"/>
    </source>
</evidence>
<keyword evidence="9" id="KW-1185">Reference proteome</keyword>
<dbReference type="Pfam" id="PF13424">
    <property type="entry name" value="TPR_12"/>
    <property type="match status" value="3"/>
</dbReference>
<dbReference type="GO" id="GO:0005929">
    <property type="term" value="C:cilium"/>
    <property type="evidence" value="ECO:0007669"/>
    <property type="project" value="TreeGrafter"/>
</dbReference>
<dbReference type="RefSeq" id="XP_007388773.1">
    <property type="nucleotide sequence ID" value="XM_007388711.1"/>
</dbReference>
<dbReference type="Gene3D" id="3.40.50.300">
    <property type="entry name" value="P-loop containing nucleotide triphosphate hydrolases"/>
    <property type="match status" value="1"/>
</dbReference>
<dbReference type="Proteomes" id="UP000054196">
    <property type="component" value="Unassembled WGS sequence"/>
</dbReference>
<dbReference type="KEGG" id="psq:PUNSTDRAFT_139025"/>
<dbReference type="GO" id="GO:0005737">
    <property type="term" value="C:cytoplasm"/>
    <property type="evidence" value="ECO:0007669"/>
    <property type="project" value="UniProtKB-SubCell"/>
</dbReference>
<dbReference type="PANTHER" id="PTHR46630">
    <property type="entry name" value="TETRATRICOPEPTIDE REPEAT PROTEIN 29"/>
    <property type="match status" value="1"/>
</dbReference>
<dbReference type="AlphaFoldDB" id="R7S296"/>
<evidence type="ECO:0000256" key="5">
    <source>
        <dbReference type="ARBA" id="ARBA00040665"/>
    </source>
</evidence>
<dbReference type="InterPro" id="IPR036537">
    <property type="entry name" value="Adaptor_Cbl_N_dom_sf"/>
</dbReference>
<dbReference type="InterPro" id="IPR011990">
    <property type="entry name" value="TPR-like_helical_dom_sf"/>
</dbReference>
<evidence type="ECO:0000259" key="7">
    <source>
        <dbReference type="Pfam" id="PF20703"/>
    </source>
</evidence>
<evidence type="ECO:0000256" key="3">
    <source>
        <dbReference type="ARBA" id="ARBA00022737"/>
    </source>
</evidence>
<gene>
    <name evidence="8" type="ORF">PUNSTDRAFT_139025</name>
</gene>
<dbReference type="InterPro" id="IPR059179">
    <property type="entry name" value="MLKL-like_MCAfunc"/>
</dbReference>
<dbReference type="OMA" id="VGDRWGQ"/>
<dbReference type="InterPro" id="IPR051476">
    <property type="entry name" value="Bac_ResReg_Asp_Phosphatase"/>
</dbReference>
<reference evidence="9" key="1">
    <citation type="journal article" date="2012" name="Science">
        <title>The Paleozoic origin of enzymatic lignin decomposition reconstructed from 31 fungal genomes.</title>
        <authorList>
            <person name="Floudas D."/>
            <person name="Binder M."/>
            <person name="Riley R."/>
            <person name="Barry K."/>
            <person name="Blanchette R.A."/>
            <person name="Henrissat B."/>
            <person name="Martinez A.T."/>
            <person name="Otillar R."/>
            <person name="Spatafora J.W."/>
            <person name="Yadav J.S."/>
            <person name="Aerts A."/>
            <person name="Benoit I."/>
            <person name="Boyd A."/>
            <person name="Carlson A."/>
            <person name="Copeland A."/>
            <person name="Coutinho P.M."/>
            <person name="de Vries R.P."/>
            <person name="Ferreira P."/>
            <person name="Findley K."/>
            <person name="Foster B."/>
            <person name="Gaskell J."/>
            <person name="Glotzer D."/>
            <person name="Gorecki P."/>
            <person name="Heitman J."/>
            <person name="Hesse C."/>
            <person name="Hori C."/>
            <person name="Igarashi K."/>
            <person name="Jurgens J.A."/>
            <person name="Kallen N."/>
            <person name="Kersten P."/>
            <person name="Kohler A."/>
            <person name="Kuees U."/>
            <person name="Kumar T.K.A."/>
            <person name="Kuo A."/>
            <person name="LaButti K."/>
            <person name="Larrondo L.F."/>
            <person name="Lindquist E."/>
            <person name="Ling A."/>
            <person name="Lombard V."/>
            <person name="Lucas S."/>
            <person name="Lundell T."/>
            <person name="Martin R."/>
            <person name="McLaughlin D.J."/>
            <person name="Morgenstern I."/>
            <person name="Morin E."/>
            <person name="Murat C."/>
            <person name="Nagy L.G."/>
            <person name="Nolan M."/>
            <person name="Ohm R.A."/>
            <person name="Patyshakuliyeva A."/>
            <person name="Rokas A."/>
            <person name="Ruiz-Duenas F.J."/>
            <person name="Sabat G."/>
            <person name="Salamov A."/>
            <person name="Samejima M."/>
            <person name="Schmutz J."/>
            <person name="Slot J.C."/>
            <person name="St John F."/>
            <person name="Stenlid J."/>
            <person name="Sun H."/>
            <person name="Sun S."/>
            <person name="Syed K."/>
            <person name="Tsang A."/>
            <person name="Wiebenga A."/>
            <person name="Young D."/>
            <person name="Pisabarro A."/>
            <person name="Eastwood D.C."/>
            <person name="Martin F."/>
            <person name="Cullen D."/>
            <person name="Grigoriev I.V."/>
            <person name="Hibbett D.S."/>
        </authorList>
    </citation>
    <scope>NUCLEOTIDE SEQUENCE [LARGE SCALE GENOMIC DNA]</scope>
    <source>
        <strain evidence="9">HHB-11173 SS5</strain>
    </source>
</reference>
<dbReference type="Pfam" id="PF20703">
    <property type="entry name" value="nSTAND1"/>
    <property type="match status" value="1"/>
</dbReference>
<keyword evidence="2" id="KW-0963">Cytoplasm</keyword>
<protein>
    <recommendedName>
        <fullName evidence="5">Tetratricopeptide repeat protein 29</fullName>
    </recommendedName>
</protein>
<dbReference type="GO" id="GO:0003341">
    <property type="term" value="P:cilium movement"/>
    <property type="evidence" value="ECO:0007669"/>
    <property type="project" value="TreeGrafter"/>
</dbReference>
<dbReference type="InterPro" id="IPR049052">
    <property type="entry name" value="nSTAND1"/>
</dbReference>
<dbReference type="PROSITE" id="PS50005">
    <property type="entry name" value="TPR"/>
    <property type="match status" value="1"/>
</dbReference>
<evidence type="ECO:0000313" key="9">
    <source>
        <dbReference type="Proteomes" id="UP000054196"/>
    </source>
</evidence>
<dbReference type="EMBL" id="JH687557">
    <property type="protein sequence ID" value="EIN03984.1"/>
    <property type="molecule type" value="Genomic_DNA"/>
</dbReference>
<keyword evidence="3" id="KW-0677">Repeat</keyword>
<name>R7S296_PUNST</name>
<feature type="domain" description="Novel STAND NTPase 1" evidence="7">
    <location>
        <begin position="263"/>
        <end position="406"/>
    </location>
</feature>
<dbReference type="InterPro" id="IPR019734">
    <property type="entry name" value="TPR_rpt"/>
</dbReference>
<dbReference type="PRINTS" id="PR00364">
    <property type="entry name" value="DISEASERSIST"/>
</dbReference>
<dbReference type="GeneID" id="18880217"/>
<dbReference type="InterPro" id="IPR027417">
    <property type="entry name" value="P-loop_NTPase"/>
</dbReference>
<dbReference type="GO" id="GO:0007166">
    <property type="term" value="P:cell surface receptor signaling pathway"/>
    <property type="evidence" value="ECO:0007669"/>
    <property type="project" value="InterPro"/>
</dbReference>
<keyword evidence="4 6" id="KW-0802">TPR repeat</keyword>
<evidence type="ECO:0000256" key="1">
    <source>
        <dbReference type="ARBA" id="ARBA00004496"/>
    </source>
</evidence>
<evidence type="ECO:0000256" key="4">
    <source>
        <dbReference type="ARBA" id="ARBA00022803"/>
    </source>
</evidence>
<dbReference type="eggNOG" id="KOG1130">
    <property type="taxonomic scope" value="Eukaryota"/>
</dbReference>
<feature type="repeat" description="TPR" evidence="6">
    <location>
        <begin position="1014"/>
        <end position="1047"/>
    </location>
</feature>
<dbReference type="SUPFAM" id="SSF52540">
    <property type="entry name" value="P-loop containing nucleoside triphosphate hydrolases"/>
    <property type="match status" value="1"/>
</dbReference>
<dbReference type="Gene3D" id="1.20.930.20">
    <property type="entry name" value="Adaptor protein Cbl, N-terminal domain"/>
    <property type="match status" value="1"/>
</dbReference>